<organism evidence="3">
    <name type="scientific">Candidatus Aschnera chinzeii</name>
    <dbReference type="NCBI Taxonomy" id="1485666"/>
    <lineage>
        <taxon>Bacteria</taxon>
        <taxon>Pseudomonadati</taxon>
        <taxon>Pseudomonadota</taxon>
        <taxon>Gammaproteobacteria</taxon>
        <taxon>Enterobacterales</taxon>
        <taxon>Enterobacteriaceae</taxon>
        <taxon>Candidatus Aschnera</taxon>
    </lineage>
</organism>
<name>A0AAT9G4X5_9ENTR</name>
<dbReference type="PANTHER" id="PTHR46229:SF4">
    <property type="entry name" value="ACID STRESS PROTEIN IBAG"/>
    <property type="match status" value="1"/>
</dbReference>
<dbReference type="AlphaFoldDB" id="A0AAT9G4X5"/>
<evidence type="ECO:0000256" key="1">
    <source>
        <dbReference type="ARBA" id="ARBA00005578"/>
    </source>
</evidence>
<evidence type="ECO:0000256" key="2">
    <source>
        <dbReference type="RuleBase" id="RU003860"/>
    </source>
</evidence>
<dbReference type="PANTHER" id="PTHR46229">
    <property type="entry name" value="BOLA TRANSCRIPTION REGULATOR"/>
    <property type="match status" value="1"/>
</dbReference>
<dbReference type="Pfam" id="PF01722">
    <property type="entry name" value="BolA"/>
    <property type="match status" value="1"/>
</dbReference>
<evidence type="ECO:0000313" key="3">
    <source>
        <dbReference type="EMBL" id="BET44806.1"/>
    </source>
</evidence>
<reference evidence="3" key="2">
    <citation type="submission" date="2023-10" db="EMBL/GenBank/DDBJ databases">
        <authorList>
            <person name="Koga R."/>
            <person name="Fukatsu T."/>
        </authorList>
    </citation>
    <scope>NUCLEOTIDE SEQUENCE</scope>
    <source>
        <strain evidence="3">Kw-01</strain>
    </source>
</reference>
<dbReference type="SUPFAM" id="SSF82657">
    <property type="entry name" value="BolA-like"/>
    <property type="match status" value="1"/>
</dbReference>
<sequence>MNIKIIKNILLQQLKLEQVIINQEGNLFKIIVVGEIFNGINTLERQKLVYHPLMSLITENKIHALSINAYTPIEWMKCRNNK</sequence>
<dbReference type="InterPro" id="IPR050961">
    <property type="entry name" value="BolA/IbaG_stress_morph_reg"/>
</dbReference>
<reference evidence="3" key="1">
    <citation type="journal article" date="2023" name="Front. Microbiol.">
        <title>Genome analysis of Candidatus Aschnera chinzeii, the bacterial endosymbiont of the blood-sucking bat fly Penicillidia jenynsii (Insecta: Diptera: Nycteribiidae).</title>
        <authorList>
            <person name="Koga R."/>
            <person name="Moriyama M."/>
            <person name="Nozaki T."/>
            <person name="Fukatsu T."/>
        </authorList>
    </citation>
    <scope>NUCLEOTIDE SEQUENCE</scope>
    <source>
        <strain evidence="3">Kw-01</strain>
    </source>
</reference>
<proteinExistence type="inferred from homology"/>
<dbReference type="InterPro" id="IPR036065">
    <property type="entry name" value="BolA-like_sf"/>
</dbReference>
<accession>A0AAT9G4X5</accession>
<gene>
    <name evidence="3" type="primary">ibaG</name>
    <name evidence="3" type="ORF">ACHINZ_4790</name>
</gene>
<protein>
    <submittedName>
        <fullName evidence="3">BolA family iron metabolism protein IbaG</fullName>
    </submittedName>
</protein>
<dbReference type="InterPro" id="IPR002634">
    <property type="entry name" value="BolA"/>
</dbReference>
<dbReference type="Gene3D" id="3.30.300.90">
    <property type="entry name" value="BolA-like"/>
    <property type="match status" value="1"/>
</dbReference>
<dbReference type="EMBL" id="AP028961">
    <property type="protein sequence ID" value="BET44806.1"/>
    <property type="molecule type" value="Genomic_DNA"/>
</dbReference>
<dbReference type="PIRSF" id="PIRSF003113">
    <property type="entry name" value="BolA"/>
    <property type="match status" value="1"/>
</dbReference>
<comment type="similarity">
    <text evidence="1 2">Belongs to the BolA/IbaG family.</text>
</comment>